<dbReference type="AlphaFoldDB" id="A0A6B8M7T1"/>
<dbReference type="InterPro" id="IPR047655">
    <property type="entry name" value="Transpos_IS630-like"/>
</dbReference>
<dbReference type="Gene3D" id="3.30.420.10">
    <property type="entry name" value="Ribonuclease H-like superfamily/Ribonuclease H"/>
    <property type="match status" value="1"/>
</dbReference>
<dbReference type="RefSeq" id="WP_154420494.1">
    <property type="nucleotide sequence ID" value="NZ_CP044333.1"/>
</dbReference>
<dbReference type="Pfam" id="PF13565">
    <property type="entry name" value="HTH_32"/>
    <property type="match status" value="1"/>
</dbReference>
<dbReference type="PANTHER" id="PTHR30347">
    <property type="entry name" value="POTASSIUM CHANNEL RELATED"/>
    <property type="match status" value="1"/>
</dbReference>
<protein>
    <submittedName>
        <fullName evidence="2">IS630 family transposase</fullName>
    </submittedName>
</protein>
<evidence type="ECO:0000313" key="2">
    <source>
        <dbReference type="EMBL" id="QGN00155.1"/>
    </source>
</evidence>
<dbReference type="SUPFAM" id="SSF53098">
    <property type="entry name" value="Ribonuclease H-like"/>
    <property type="match status" value="1"/>
</dbReference>
<gene>
    <name evidence="2" type="ORF">F7D14_21540</name>
</gene>
<dbReference type="Pfam" id="PF13358">
    <property type="entry name" value="DDE_3"/>
    <property type="match status" value="1"/>
</dbReference>
<evidence type="ECO:0000259" key="1">
    <source>
        <dbReference type="Pfam" id="PF13358"/>
    </source>
</evidence>
<dbReference type="InterPro" id="IPR052702">
    <property type="entry name" value="MscS-like_channel"/>
</dbReference>
<reference evidence="2 3" key="1">
    <citation type="submission" date="2019-09" db="EMBL/GenBank/DDBJ databases">
        <title>Isolation and complete genome sequencing of Methylocystis species.</title>
        <authorList>
            <person name="Rumah B.L."/>
            <person name="Stead C.E."/>
            <person name="Stevens B.C."/>
            <person name="Minton N.P."/>
            <person name="Grosse-Honebrink A."/>
            <person name="Zhang Y."/>
        </authorList>
    </citation>
    <scope>NUCLEOTIDE SEQUENCE [LARGE SCALE GENOMIC DNA]</scope>
    <source>
        <strain evidence="2 3">BRCS2</strain>
        <plasmid evidence="2 3">unnamed2</plasmid>
    </source>
</reference>
<sequence length="356" mass="40200">MSSQLKATPIELTDEERIELEGLARSTRTEHRTRLKAQIVLMAAEGAATRAIGRALGCTTGTASKWRVRYAEHRLAGFSEVGERGAAPKYDEETDRRILALLNRKPPEGYANWTGPLVAKALGDVNVQYVWRFLRTHKIDLSGRKSWCVSNDPEFAAKAAEIVGLYMAPPENAIVLAVDEKPSIQALERSQGHLKLPNGRALMGQSHDYKRNGTTTLFAALDLKSGKVVGKHYKRRRRVEFLNFMNKVVATYPDKEIHVVLDNLSTHKPRRDMWLKRHKNVHFHFTPTHASRLNQVEIRFSILSGKSLNGTSFQSVPELIAHIEAFIASYNGTARPFVWTKSEVHQKRLKPCFAEQ</sequence>
<dbReference type="NCBIfam" id="NF033545">
    <property type="entry name" value="transpos_IS630"/>
    <property type="match status" value="1"/>
</dbReference>
<keyword evidence="3" id="KW-1185">Reference proteome</keyword>
<dbReference type="GO" id="GO:0003676">
    <property type="term" value="F:nucleic acid binding"/>
    <property type="evidence" value="ECO:0007669"/>
    <property type="project" value="InterPro"/>
</dbReference>
<keyword evidence="2" id="KW-0614">Plasmid</keyword>
<dbReference type="EMBL" id="CP044333">
    <property type="protein sequence ID" value="QGN00155.1"/>
    <property type="molecule type" value="Genomic_DNA"/>
</dbReference>
<organism evidence="2 3">
    <name type="scientific">Methylocystis parvus</name>
    <dbReference type="NCBI Taxonomy" id="134"/>
    <lineage>
        <taxon>Bacteria</taxon>
        <taxon>Pseudomonadati</taxon>
        <taxon>Pseudomonadota</taxon>
        <taxon>Alphaproteobacteria</taxon>
        <taxon>Hyphomicrobiales</taxon>
        <taxon>Methylocystaceae</taxon>
        <taxon>Methylocystis</taxon>
    </lineage>
</organism>
<dbReference type="SUPFAM" id="SSF46689">
    <property type="entry name" value="Homeodomain-like"/>
    <property type="match status" value="1"/>
</dbReference>
<dbReference type="InterPro" id="IPR012337">
    <property type="entry name" value="RNaseH-like_sf"/>
</dbReference>
<dbReference type="InterPro" id="IPR036397">
    <property type="entry name" value="RNaseH_sf"/>
</dbReference>
<evidence type="ECO:0000313" key="3">
    <source>
        <dbReference type="Proteomes" id="UP000422569"/>
    </source>
</evidence>
<feature type="domain" description="Tc1-like transposase DDE" evidence="1">
    <location>
        <begin position="197"/>
        <end position="320"/>
    </location>
</feature>
<dbReference type="InterPro" id="IPR009057">
    <property type="entry name" value="Homeodomain-like_sf"/>
</dbReference>
<dbReference type="Proteomes" id="UP000422569">
    <property type="component" value="Plasmid unnamed2"/>
</dbReference>
<accession>A0A6B8M7T1</accession>
<proteinExistence type="predicted"/>
<dbReference type="PANTHER" id="PTHR30347:SF1">
    <property type="entry name" value="MECHANOSENSITIVE CHANNEL MSCK"/>
    <property type="match status" value="1"/>
</dbReference>
<name>A0A6B8M7T1_9HYPH</name>
<dbReference type="InterPro" id="IPR038717">
    <property type="entry name" value="Tc1-like_DDE_dom"/>
</dbReference>
<dbReference type="KEGG" id="mpar:F7D14_21540"/>
<geneLocation type="plasmid" evidence="2">
    <name>unnamed2</name>
</geneLocation>